<dbReference type="InterPro" id="IPR019734">
    <property type="entry name" value="TPR_rpt"/>
</dbReference>
<dbReference type="OrthoDB" id="1357022at2759"/>
<evidence type="ECO:0000313" key="2">
    <source>
        <dbReference type="Proteomes" id="UP000198287"/>
    </source>
</evidence>
<dbReference type="Pfam" id="PF13424">
    <property type="entry name" value="TPR_12"/>
    <property type="match status" value="1"/>
</dbReference>
<dbReference type="SUPFAM" id="SSF48452">
    <property type="entry name" value="TPR-like"/>
    <property type="match status" value="1"/>
</dbReference>
<comment type="caution">
    <text evidence="1">The sequence shown here is derived from an EMBL/GenBank/DDBJ whole genome shotgun (WGS) entry which is preliminary data.</text>
</comment>
<dbReference type="EMBL" id="LNIX01000005">
    <property type="protein sequence ID" value="OXA53698.1"/>
    <property type="molecule type" value="Genomic_DNA"/>
</dbReference>
<dbReference type="InterPro" id="IPR011990">
    <property type="entry name" value="TPR-like_helical_dom_sf"/>
</dbReference>
<dbReference type="Proteomes" id="UP000198287">
    <property type="component" value="Unassembled WGS sequence"/>
</dbReference>
<dbReference type="STRING" id="158441.A0A226E8S0"/>
<organism evidence="1 2">
    <name type="scientific">Folsomia candida</name>
    <name type="common">Springtail</name>
    <dbReference type="NCBI Taxonomy" id="158441"/>
    <lineage>
        <taxon>Eukaryota</taxon>
        <taxon>Metazoa</taxon>
        <taxon>Ecdysozoa</taxon>
        <taxon>Arthropoda</taxon>
        <taxon>Hexapoda</taxon>
        <taxon>Collembola</taxon>
        <taxon>Entomobryomorpha</taxon>
        <taxon>Isotomoidea</taxon>
        <taxon>Isotomidae</taxon>
        <taxon>Proisotominae</taxon>
        <taxon>Folsomia</taxon>
    </lineage>
</organism>
<dbReference type="AlphaFoldDB" id="A0A226E8S0"/>
<sequence>MMVIKTSLPHFGECGHDLYLRTLLELASIVRKKGDIAGSKAMYEEVRKNCEEYFGSDHVLTVKAEHGFAICLLKERNFNAAEKKLEEVLKIRENFGKHQPAYLRTLGFLGECKFQQGRPEACLDLFREAIRLMMVNREVFHERHESIIKSIIYILKSLGDQNKDERLKTLRAVVNGDDYFLCEVLKNIVQNSDHDIAGDIDVKYHLLQVLESLLRERDEVDEQITKLIRQTETEMPKQSRA</sequence>
<protein>
    <submittedName>
        <fullName evidence="1">Kinesin light chain 4</fullName>
    </submittedName>
</protein>
<proteinExistence type="predicted"/>
<dbReference type="SMART" id="SM00028">
    <property type="entry name" value="TPR"/>
    <property type="match status" value="3"/>
</dbReference>
<reference evidence="1 2" key="1">
    <citation type="submission" date="2015-12" db="EMBL/GenBank/DDBJ databases">
        <title>The genome of Folsomia candida.</title>
        <authorList>
            <person name="Faddeeva A."/>
            <person name="Derks M.F."/>
            <person name="Anvar Y."/>
            <person name="Smit S."/>
            <person name="Van Straalen N."/>
            <person name="Roelofs D."/>
        </authorList>
    </citation>
    <scope>NUCLEOTIDE SEQUENCE [LARGE SCALE GENOMIC DNA]</scope>
    <source>
        <strain evidence="1 2">VU population</strain>
        <tissue evidence="1">Whole body</tissue>
    </source>
</reference>
<gene>
    <name evidence="1" type="ORF">Fcan01_11323</name>
</gene>
<evidence type="ECO:0000313" key="1">
    <source>
        <dbReference type="EMBL" id="OXA53698.1"/>
    </source>
</evidence>
<name>A0A226E8S0_FOLCA</name>
<dbReference type="Gene3D" id="1.25.40.10">
    <property type="entry name" value="Tetratricopeptide repeat domain"/>
    <property type="match status" value="1"/>
</dbReference>
<accession>A0A226E8S0</accession>
<keyword evidence="2" id="KW-1185">Reference proteome</keyword>